<dbReference type="InterPro" id="IPR019874">
    <property type="entry name" value="RF_methyltr_PrmC"/>
</dbReference>
<evidence type="ECO:0000313" key="10">
    <source>
        <dbReference type="RefSeq" id="XP_026675901.1"/>
    </source>
</evidence>
<proteinExistence type="predicted"/>
<dbReference type="GeneID" id="103524814"/>
<dbReference type="SUPFAM" id="SSF53335">
    <property type="entry name" value="S-adenosyl-L-methionine-dependent methyltransferases"/>
    <property type="match status" value="1"/>
</dbReference>
<dbReference type="Gene3D" id="3.40.50.150">
    <property type="entry name" value="Vaccinia Virus protein VP39"/>
    <property type="match status" value="1"/>
</dbReference>
<feature type="signal peptide" evidence="6">
    <location>
        <begin position="1"/>
        <end position="25"/>
    </location>
</feature>
<keyword evidence="2" id="KW-0489">Methyltransferase</keyword>
<evidence type="ECO:0000256" key="3">
    <source>
        <dbReference type="ARBA" id="ARBA00022679"/>
    </source>
</evidence>
<dbReference type="InterPro" id="IPR007848">
    <property type="entry name" value="Small_mtfrase_dom"/>
</dbReference>
<dbReference type="InterPro" id="IPR004556">
    <property type="entry name" value="HemK-like"/>
</dbReference>
<dbReference type="Proteomes" id="UP000079169">
    <property type="component" value="Unplaced"/>
</dbReference>
<dbReference type="PANTHER" id="PTHR18895">
    <property type="entry name" value="HEMK METHYLTRANSFERASE"/>
    <property type="match status" value="1"/>
</dbReference>
<keyword evidence="6" id="KW-0732">Signal</keyword>
<feature type="domain" description="Methyltransferase small" evidence="7">
    <location>
        <begin position="141"/>
        <end position="232"/>
    </location>
</feature>
<sequence length="327" mass="37189">MSLNRMLALKNCVVLVLSLQKRALATKANVVDNVLKEWTAKFEQAKIPEPENSIQNIMAHIFNTTKIDDVTIVEKNTELTNDQITHLNKLCECRLARMPVQYIIKEWNFRDLTLKMTPPVFIPRSETEELIDIITDKLESSNHTPTRMIEIGSGTGAITISLLKHFPKLKAIAIDQSKHACDLTEQNAVMHNVANQLQVFHAEIDSKGQVKNLQPDLLEQKFDLVVSNPPYVPSLDIPKLEPEIALYEDIKALDGGHDGLNIIKPICVFGSNYLKPNGSIFLETNHDHLDKIKEWLGICGHHMKLKLVENYKDFNNKDRFVELKLVE</sequence>
<dbReference type="GO" id="GO:0032259">
    <property type="term" value="P:methylation"/>
    <property type="evidence" value="ECO:0007669"/>
    <property type="project" value="UniProtKB-KW"/>
</dbReference>
<keyword evidence="9" id="KW-1185">Reference proteome</keyword>
<dbReference type="AlphaFoldDB" id="A0A3Q0II50"/>
<dbReference type="GO" id="GO:0102559">
    <property type="term" value="F:peptide chain release factor N(5)-glutamine methyltransferase activity"/>
    <property type="evidence" value="ECO:0007669"/>
    <property type="project" value="UniProtKB-EC"/>
</dbReference>
<organism evidence="9 10">
    <name type="scientific">Diaphorina citri</name>
    <name type="common">Asian citrus psyllid</name>
    <dbReference type="NCBI Taxonomy" id="121845"/>
    <lineage>
        <taxon>Eukaryota</taxon>
        <taxon>Metazoa</taxon>
        <taxon>Ecdysozoa</taxon>
        <taxon>Arthropoda</taxon>
        <taxon>Hexapoda</taxon>
        <taxon>Insecta</taxon>
        <taxon>Pterygota</taxon>
        <taxon>Neoptera</taxon>
        <taxon>Paraneoptera</taxon>
        <taxon>Hemiptera</taxon>
        <taxon>Sternorrhyncha</taxon>
        <taxon>Psylloidea</taxon>
        <taxon>Psyllidae</taxon>
        <taxon>Diaphorininae</taxon>
        <taxon>Diaphorina</taxon>
    </lineage>
</organism>
<dbReference type="PaxDb" id="121845-A0A3Q0II50"/>
<dbReference type="NCBIfam" id="TIGR00536">
    <property type="entry name" value="hemK_fam"/>
    <property type="match status" value="1"/>
</dbReference>
<dbReference type="RefSeq" id="XP_026675901.1">
    <property type="nucleotide sequence ID" value="XM_026820100.1"/>
</dbReference>
<evidence type="ECO:0000256" key="5">
    <source>
        <dbReference type="ARBA" id="ARBA00048391"/>
    </source>
</evidence>
<evidence type="ECO:0000256" key="4">
    <source>
        <dbReference type="ARBA" id="ARBA00022691"/>
    </source>
</evidence>
<evidence type="ECO:0000256" key="2">
    <source>
        <dbReference type="ARBA" id="ARBA00022603"/>
    </source>
</evidence>
<dbReference type="KEGG" id="dci:103524814"/>
<dbReference type="Pfam" id="PF05175">
    <property type="entry name" value="MTS"/>
    <property type="match status" value="1"/>
</dbReference>
<dbReference type="PANTHER" id="PTHR18895:SF74">
    <property type="entry name" value="MTRF1L RELEASE FACTOR GLUTAMINE METHYLTRANSFERASE"/>
    <property type="match status" value="1"/>
</dbReference>
<protein>
    <recommendedName>
        <fullName evidence="1">peptide chain release factor N(5)-glutamine methyltransferase</fullName>
        <ecNumber evidence="1">2.1.1.297</ecNumber>
    </recommendedName>
</protein>
<dbReference type="Pfam" id="PF17827">
    <property type="entry name" value="PrmC_N"/>
    <property type="match status" value="1"/>
</dbReference>
<name>A0A3Q0II50_DIACI</name>
<keyword evidence="3" id="KW-0808">Transferase</keyword>
<dbReference type="PROSITE" id="PS00092">
    <property type="entry name" value="N6_MTASE"/>
    <property type="match status" value="1"/>
</dbReference>
<evidence type="ECO:0000256" key="6">
    <source>
        <dbReference type="SAM" id="SignalP"/>
    </source>
</evidence>
<dbReference type="NCBIfam" id="TIGR03534">
    <property type="entry name" value="RF_mod_PrmC"/>
    <property type="match status" value="1"/>
</dbReference>
<dbReference type="InterPro" id="IPR002052">
    <property type="entry name" value="DNA_methylase_N6_adenine_CS"/>
</dbReference>
<evidence type="ECO:0000259" key="8">
    <source>
        <dbReference type="Pfam" id="PF17827"/>
    </source>
</evidence>
<dbReference type="GO" id="GO:0005739">
    <property type="term" value="C:mitochondrion"/>
    <property type="evidence" value="ECO:0007669"/>
    <property type="project" value="TreeGrafter"/>
</dbReference>
<gene>
    <name evidence="10 11" type="primary">LOC103524814</name>
</gene>
<accession>A0A3Q0II50</accession>
<dbReference type="InterPro" id="IPR040758">
    <property type="entry name" value="PrmC_N"/>
</dbReference>
<evidence type="ECO:0000256" key="1">
    <source>
        <dbReference type="ARBA" id="ARBA00012771"/>
    </source>
</evidence>
<evidence type="ECO:0000313" key="9">
    <source>
        <dbReference type="Proteomes" id="UP000079169"/>
    </source>
</evidence>
<keyword evidence="4" id="KW-0949">S-adenosyl-L-methionine</keyword>
<feature type="chain" id="PRO_5044597814" description="peptide chain release factor N(5)-glutamine methyltransferase" evidence="6">
    <location>
        <begin position="26"/>
        <end position="327"/>
    </location>
</feature>
<dbReference type="RefSeq" id="XP_026675902.1">
    <property type="nucleotide sequence ID" value="XM_026820101.1"/>
</dbReference>
<dbReference type="InterPro" id="IPR050320">
    <property type="entry name" value="N5-glutamine_MTase"/>
</dbReference>
<comment type="catalytic activity">
    <reaction evidence="5">
        <text>L-glutaminyl-[peptide chain release factor] + S-adenosyl-L-methionine = N(5)-methyl-L-glutaminyl-[peptide chain release factor] + S-adenosyl-L-homocysteine + H(+)</text>
        <dbReference type="Rhea" id="RHEA:42896"/>
        <dbReference type="Rhea" id="RHEA-COMP:10271"/>
        <dbReference type="Rhea" id="RHEA-COMP:10272"/>
        <dbReference type="ChEBI" id="CHEBI:15378"/>
        <dbReference type="ChEBI" id="CHEBI:30011"/>
        <dbReference type="ChEBI" id="CHEBI:57856"/>
        <dbReference type="ChEBI" id="CHEBI:59789"/>
        <dbReference type="ChEBI" id="CHEBI:61891"/>
        <dbReference type="EC" id="2.1.1.297"/>
    </reaction>
</comment>
<dbReference type="CDD" id="cd02440">
    <property type="entry name" value="AdoMet_MTases"/>
    <property type="match status" value="1"/>
</dbReference>
<reference evidence="10 11" key="1">
    <citation type="submission" date="2025-04" db="UniProtKB">
        <authorList>
            <consortium name="RefSeq"/>
        </authorList>
    </citation>
    <scope>IDENTIFICATION</scope>
</reference>
<evidence type="ECO:0000313" key="11">
    <source>
        <dbReference type="RefSeq" id="XP_026675902.1"/>
    </source>
</evidence>
<dbReference type="InterPro" id="IPR029063">
    <property type="entry name" value="SAM-dependent_MTases_sf"/>
</dbReference>
<dbReference type="GO" id="GO:0003676">
    <property type="term" value="F:nucleic acid binding"/>
    <property type="evidence" value="ECO:0007669"/>
    <property type="project" value="InterPro"/>
</dbReference>
<dbReference type="Gene3D" id="1.10.8.10">
    <property type="entry name" value="DNA helicase RuvA subunit, C-terminal domain"/>
    <property type="match status" value="1"/>
</dbReference>
<dbReference type="STRING" id="121845.A0A3Q0II50"/>
<dbReference type="EC" id="2.1.1.297" evidence="1"/>
<evidence type="ECO:0000259" key="7">
    <source>
        <dbReference type="Pfam" id="PF05175"/>
    </source>
</evidence>
<feature type="domain" description="Release factor glutamine methyltransferase N-terminal" evidence="8">
    <location>
        <begin position="34"/>
        <end position="104"/>
    </location>
</feature>